<keyword evidence="1" id="KW-0472">Membrane</keyword>
<dbReference type="InterPro" id="IPR052534">
    <property type="entry name" value="Extracell_DNA_Util/SecSys_Comp"/>
</dbReference>
<evidence type="ECO:0000313" key="2">
    <source>
        <dbReference type="EMBL" id="WFD11043.1"/>
    </source>
</evidence>
<keyword evidence="3" id="KW-1185">Reference proteome</keyword>
<dbReference type="EMBL" id="CP120733">
    <property type="protein sequence ID" value="WFD11043.1"/>
    <property type="molecule type" value="Genomic_DNA"/>
</dbReference>
<dbReference type="PANTHER" id="PTHR40278:SF1">
    <property type="entry name" value="DNA UTILIZATION PROTEIN HOFN"/>
    <property type="match status" value="1"/>
</dbReference>
<keyword evidence="1" id="KW-1133">Transmembrane helix</keyword>
<dbReference type="InterPro" id="IPR007813">
    <property type="entry name" value="PilN"/>
</dbReference>
<sequence>MRDFNFFSPYINENKKSKNNNILIILSITILIISMVGFTIYTNSKITKLEKEKAKYEEYLNSEKVVKELAKVNKKKEKIEIMKKYYNEVSDINIEMNKADKINTILMDRISSKLPTNLFLRYMKIDGINISIQGVAMNRTSIGELEYNLKQLNIFESVHISNISKESDESENFTFALKCTLKGGEM</sequence>
<dbReference type="Proteomes" id="UP001222800">
    <property type="component" value="Chromosome"/>
</dbReference>
<evidence type="ECO:0000256" key="1">
    <source>
        <dbReference type="SAM" id="Phobius"/>
    </source>
</evidence>
<accession>A0ABY8EDM5</accession>
<feature type="transmembrane region" description="Helical" evidence="1">
    <location>
        <begin position="21"/>
        <end position="41"/>
    </location>
</feature>
<evidence type="ECO:0000313" key="3">
    <source>
        <dbReference type="Proteomes" id="UP001222800"/>
    </source>
</evidence>
<dbReference type="RefSeq" id="WP_277733007.1">
    <property type="nucleotide sequence ID" value="NZ_CP120733.1"/>
</dbReference>
<keyword evidence="1" id="KW-0812">Transmembrane</keyword>
<gene>
    <name evidence="2" type="ORF">P4S50_02915</name>
</gene>
<dbReference type="PANTHER" id="PTHR40278">
    <property type="entry name" value="DNA UTILIZATION PROTEIN HOFN"/>
    <property type="match status" value="1"/>
</dbReference>
<organism evidence="2 3">
    <name type="scientific">Tepidibacter hydrothermalis</name>
    <dbReference type="NCBI Taxonomy" id="3036126"/>
    <lineage>
        <taxon>Bacteria</taxon>
        <taxon>Bacillati</taxon>
        <taxon>Bacillota</taxon>
        <taxon>Clostridia</taxon>
        <taxon>Peptostreptococcales</taxon>
        <taxon>Peptostreptococcaceae</taxon>
        <taxon>Tepidibacter</taxon>
    </lineage>
</organism>
<reference evidence="2 3" key="1">
    <citation type="submission" date="2023-03" db="EMBL/GenBank/DDBJ databases">
        <title>Complete genome sequence of Tepidibacter sp. SWIR-1, isolated from a deep-sea hydrothermal vent.</title>
        <authorList>
            <person name="Li X."/>
        </authorList>
    </citation>
    <scope>NUCLEOTIDE SEQUENCE [LARGE SCALE GENOMIC DNA]</scope>
    <source>
        <strain evidence="2 3">SWIR-1</strain>
    </source>
</reference>
<proteinExistence type="predicted"/>
<name>A0ABY8EDM5_9FIRM</name>
<dbReference type="Pfam" id="PF05137">
    <property type="entry name" value="PilN"/>
    <property type="match status" value="1"/>
</dbReference>
<protein>
    <submittedName>
        <fullName evidence="2">PilN domain-containing protein</fullName>
    </submittedName>
</protein>